<dbReference type="PROSITE" id="PS00107">
    <property type="entry name" value="PROTEIN_KINASE_ATP"/>
    <property type="match status" value="1"/>
</dbReference>
<name>A0A7J0F5C7_9ERIC</name>
<organism evidence="8 9">
    <name type="scientific">Actinidia rufa</name>
    <dbReference type="NCBI Taxonomy" id="165716"/>
    <lineage>
        <taxon>Eukaryota</taxon>
        <taxon>Viridiplantae</taxon>
        <taxon>Streptophyta</taxon>
        <taxon>Embryophyta</taxon>
        <taxon>Tracheophyta</taxon>
        <taxon>Spermatophyta</taxon>
        <taxon>Magnoliopsida</taxon>
        <taxon>eudicotyledons</taxon>
        <taxon>Gunneridae</taxon>
        <taxon>Pentapetalae</taxon>
        <taxon>asterids</taxon>
        <taxon>Ericales</taxon>
        <taxon>Actinidiaceae</taxon>
        <taxon>Actinidia</taxon>
    </lineage>
</organism>
<dbReference type="OrthoDB" id="2015206at2759"/>
<evidence type="ECO:0000256" key="6">
    <source>
        <dbReference type="PROSITE-ProRule" id="PRU10141"/>
    </source>
</evidence>
<dbReference type="InterPro" id="IPR011009">
    <property type="entry name" value="Kinase-like_dom_sf"/>
</dbReference>
<keyword evidence="6" id="KW-0067">ATP-binding</keyword>
<proteinExistence type="predicted"/>
<comment type="caution">
    <text evidence="8">The sequence shown here is derived from an EMBL/GenBank/DDBJ whole genome shotgun (WGS) entry which is preliminary data.</text>
</comment>
<dbReference type="GO" id="GO:0016301">
    <property type="term" value="F:kinase activity"/>
    <property type="evidence" value="ECO:0007669"/>
    <property type="project" value="UniProtKB-KW"/>
</dbReference>
<keyword evidence="4" id="KW-0472">Membrane</keyword>
<evidence type="ECO:0000313" key="8">
    <source>
        <dbReference type="EMBL" id="GFY93137.1"/>
    </source>
</evidence>
<keyword evidence="9" id="KW-1185">Reference proteome</keyword>
<evidence type="ECO:0000256" key="5">
    <source>
        <dbReference type="ARBA" id="ARBA00023180"/>
    </source>
</evidence>
<evidence type="ECO:0000256" key="1">
    <source>
        <dbReference type="ARBA" id="ARBA00004370"/>
    </source>
</evidence>
<dbReference type="AlphaFoldDB" id="A0A7J0F5C7"/>
<evidence type="ECO:0000256" key="4">
    <source>
        <dbReference type="ARBA" id="ARBA00023136"/>
    </source>
</evidence>
<keyword evidence="8" id="KW-0418">Kinase</keyword>
<protein>
    <submittedName>
        <fullName evidence="8">Leucine-rich repeat protein kinase family protein</fullName>
    </submittedName>
</protein>
<dbReference type="EMBL" id="BJWL01000008">
    <property type="protein sequence ID" value="GFY93137.1"/>
    <property type="molecule type" value="Genomic_DNA"/>
</dbReference>
<feature type="binding site" evidence="6">
    <location>
        <position position="101"/>
    </location>
    <ligand>
        <name>ATP</name>
        <dbReference type="ChEBI" id="CHEBI:30616"/>
    </ligand>
</feature>
<reference evidence="8 9" key="1">
    <citation type="submission" date="2019-07" db="EMBL/GenBank/DDBJ databases">
        <title>De Novo Assembly of kiwifruit Actinidia rufa.</title>
        <authorList>
            <person name="Sugita-Konishi S."/>
            <person name="Sato K."/>
            <person name="Mori E."/>
            <person name="Abe Y."/>
            <person name="Kisaki G."/>
            <person name="Hamano K."/>
            <person name="Suezawa K."/>
            <person name="Otani M."/>
            <person name="Fukuda T."/>
            <person name="Manabe T."/>
            <person name="Gomi K."/>
            <person name="Tabuchi M."/>
            <person name="Akimitsu K."/>
            <person name="Kataoka I."/>
        </authorList>
    </citation>
    <scope>NUCLEOTIDE SEQUENCE [LARGE SCALE GENOMIC DNA]</scope>
    <source>
        <strain evidence="9">cv. Fuchu</strain>
    </source>
</reference>
<keyword evidence="2" id="KW-0732">Signal</keyword>
<keyword evidence="3" id="KW-0677">Repeat</keyword>
<gene>
    <name evidence="8" type="ORF">Acr_08g0015330</name>
</gene>
<dbReference type="PANTHER" id="PTHR45974">
    <property type="entry name" value="RECEPTOR-LIKE PROTEIN 55"/>
    <property type="match status" value="1"/>
</dbReference>
<keyword evidence="8" id="KW-0808">Transferase</keyword>
<dbReference type="Proteomes" id="UP000585474">
    <property type="component" value="Unassembled WGS sequence"/>
</dbReference>
<dbReference type="GO" id="GO:0016020">
    <property type="term" value="C:membrane"/>
    <property type="evidence" value="ECO:0007669"/>
    <property type="project" value="UniProtKB-SubCell"/>
</dbReference>
<dbReference type="SUPFAM" id="SSF56112">
    <property type="entry name" value="Protein kinase-like (PK-like)"/>
    <property type="match status" value="1"/>
</dbReference>
<evidence type="ECO:0000256" key="7">
    <source>
        <dbReference type="SAM" id="MobiDB-lite"/>
    </source>
</evidence>
<comment type="subcellular location">
    <subcellularLocation>
        <location evidence="1">Membrane</location>
    </subcellularLocation>
</comment>
<dbReference type="GO" id="GO:0005524">
    <property type="term" value="F:ATP binding"/>
    <property type="evidence" value="ECO:0007669"/>
    <property type="project" value="UniProtKB-UniRule"/>
</dbReference>
<feature type="region of interest" description="Disordered" evidence="7">
    <location>
        <begin position="174"/>
        <end position="211"/>
    </location>
</feature>
<sequence>MIGIASGCGILVLVLVGLGVYAFRQKKRAEIAIGLSKPFASWVPSGKDSGGAPQLKGARWFSYVELKKCTSHFSESNEIGSGGYGKVYRGLLPGGQLVAIKRAQQGSRQGGLEFKTEIELLSRLMDPTIRNMENLIGFGRFLELAMQCLEESAADRPTMSEVVKALETILQNDGLNTDSTSASSSATEFGSTKSAPPRHPYNDALPKKTVSDTTDAFDYSGGYTVPAKVEPK</sequence>
<evidence type="ECO:0000313" key="9">
    <source>
        <dbReference type="Proteomes" id="UP000585474"/>
    </source>
</evidence>
<evidence type="ECO:0000256" key="3">
    <source>
        <dbReference type="ARBA" id="ARBA00022737"/>
    </source>
</evidence>
<accession>A0A7J0F5C7</accession>
<dbReference type="InterPro" id="IPR017441">
    <property type="entry name" value="Protein_kinase_ATP_BS"/>
</dbReference>
<keyword evidence="6" id="KW-0547">Nucleotide-binding</keyword>
<dbReference type="PANTHER" id="PTHR45974:SF242">
    <property type="entry name" value="LEUCINE-RICH REPEAT PROTEIN KINASE FAMILY PROTEIN"/>
    <property type="match status" value="1"/>
</dbReference>
<dbReference type="Gene3D" id="3.30.200.20">
    <property type="entry name" value="Phosphorylase Kinase, domain 1"/>
    <property type="match status" value="1"/>
</dbReference>
<keyword evidence="5" id="KW-0325">Glycoprotein</keyword>
<evidence type="ECO:0000256" key="2">
    <source>
        <dbReference type="ARBA" id="ARBA00022729"/>
    </source>
</evidence>